<evidence type="ECO:0000256" key="9">
    <source>
        <dbReference type="RuleBase" id="RU003331"/>
    </source>
</evidence>
<keyword evidence="1 7" id="KW-0963">Cytoplasm</keyword>
<dbReference type="InterPro" id="IPR006259">
    <property type="entry name" value="Adenyl_kin_sub"/>
</dbReference>
<evidence type="ECO:0000256" key="3">
    <source>
        <dbReference type="ARBA" id="ARBA00022723"/>
    </source>
</evidence>
<feature type="binding site" evidence="7">
    <location>
        <position position="160"/>
    </location>
    <ligand>
        <name>AMP</name>
        <dbReference type="ChEBI" id="CHEBI:456215"/>
    </ligand>
</feature>
<feature type="binding site" evidence="7">
    <location>
        <begin position="10"/>
        <end position="15"/>
    </location>
    <ligand>
        <name>ATP</name>
        <dbReference type="ChEBI" id="CHEBI:30616"/>
    </ligand>
</feature>
<comment type="caution">
    <text evidence="7">Lacks conserved residue(s) required for the propagation of feature annotation.</text>
</comment>
<comment type="catalytic activity">
    <reaction evidence="7 9">
        <text>AMP + ATP = 2 ADP</text>
        <dbReference type="Rhea" id="RHEA:12973"/>
        <dbReference type="ChEBI" id="CHEBI:30616"/>
        <dbReference type="ChEBI" id="CHEBI:456215"/>
        <dbReference type="ChEBI" id="CHEBI:456216"/>
        <dbReference type="EC" id="2.7.4.3"/>
    </reaction>
</comment>
<accession>A0A7V3RES2</accession>
<dbReference type="GO" id="GO:0044209">
    <property type="term" value="P:AMP salvage"/>
    <property type="evidence" value="ECO:0007669"/>
    <property type="project" value="UniProtKB-UniRule"/>
</dbReference>
<comment type="similarity">
    <text evidence="7 8">Belongs to the adenylate kinase family.</text>
</comment>
<keyword evidence="7" id="KW-0862">Zinc</keyword>
<dbReference type="Pfam" id="PF05191">
    <property type="entry name" value="ADK_lid"/>
    <property type="match status" value="1"/>
</dbReference>
<dbReference type="PRINTS" id="PR00094">
    <property type="entry name" value="ADENYLTKNASE"/>
</dbReference>
<evidence type="ECO:0000256" key="2">
    <source>
        <dbReference type="ARBA" id="ARBA00022679"/>
    </source>
</evidence>
<reference evidence="11" key="1">
    <citation type="journal article" date="2020" name="mSystems">
        <title>Genome- and Community-Level Interaction Insights into Carbon Utilization and Element Cycling Functions of Hydrothermarchaeota in Hydrothermal Sediment.</title>
        <authorList>
            <person name="Zhou Z."/>
            <person name="Liu Y."/>
            <person name="Xu W."/>
            <person name="Pan J."/>
            <person name="Luo Z.H."/>
            <person name="Li M."/>
        </authorList>
    </citation>
    <scope>NUCLEOTIDE SEQUENCE [LARGE SCALE GENOMIC DNA]</scope>
    <source>
        <strain evidence="11">SpSt-966</strain>
    </source>
</reference>
<gene>
    <name evidence="7" type="primary">adk</name>
    <name evidence="11" type="ORF">ENX73_04290</name>
</gene>
<dbReference type="GO" id="GO:0005524">
    <property type="term" value="F:ATP binding"/>
    <property type="evidence" value="ECO:0007669"/>
    <property type="project" value="UniProtKB-UniRule"/>
</dbReference>
<feature type="binding site" evidence="7">
    <location>
        <position position="130"/>
    </location>
    <ligand>
        <name>Zn(2+)</name>
        <dbReference type="ChEBI" id="CHEBI:29105"/>
        <note>structural</note>
    </ligand>
</feature>
<comment type="caution">
    <text evidence="11">The sequence shown here is derived from an EMBL/GenBank/DDBJ whole genome shotgun (WGS) entry which is preliminary data.</text>
</comment>
<comment type="pathway">
    <text evidence="7">Purine metabolism; AMP biosynthesis via salvage pathway; AMP from ADP: step 1/1.</text>
</comment>
<feature type="binding site" evidence="7">
    <location>
        <position position="31"/>
    </location>
    <ligand>
        <name>AMP</name>
        <dbReference type="ChEBI" id="CHEBI:456215"/>
    </ligand>
</feature>
<dbReference type="GO" id="GO:0005737">
    <property type="term" value="C:cytoplasm"/>
    <property type="evidence" value="ECO:0007669"/>
    <property type="project" value="UniProtKB-SubCell"/>
</dbReference>
<feature type="binding site" evidence="7">
    <location>
        <position position="199"/>
    </location>
    <ligand>
        <name>ATP</name>
        <dbReference type="ChEBI" id="CHEBI:30616"/>
    </ligand>
</feature>
<evidence type="ECO:0000313" key="11">
    <source>
        <dbReference type="EMBL" id="HGE75325.1"/>
    </source>
</evidence>
<proteinExistence type="inferred from homology"/>
<dbReference type="PANTHER" id="PTHR23359">
    <property type="entry name" value="NUCLEOTIDE KINASE"/>
    <property type="match status" value="1"/>
</dbReference>
<feature type="domain" description="Adenylate kinase active site lid" evidence="10">
    <location>
        <begin position="127"/>
        <end position="162"/>
    </location>
</feature>
<evidence type="ECO:0000256" key="5">
    <source>
        <dbReference type="ARBA" id="ARBA00022741"/>
    </source>
</evidence>
<keyword evidence="6 7" id="KW-0418">Kinase</keyword>
<comment type="domain">
    <text evidence="7">Consists of three domains, a large central CORE domain and two small peripheral domains, NMPbind and LID, which undergo movements during catalysis. The LID domain closes over the site of phosphoryl transfer upon ATP binding. Assembling and dissambling the active center during each catalytic cycle provides an effective means to prevent ATP hydrolysis. Some bacteria have evolved a zinc-coordinating structure that stabilizes the LID domain.</text>
</comment>
<evidence type="ECO:0000256" key="7">
    <source>
        <dbReference type="HAMAP-Rule" id="MF_00235"/>
    </source>
</evidence>
<comment type="function">
    <text evidence="7">Catalyzes the reversible transfer of the terminal phosphate group between ATP and AMP. Plays an important role in cellular energy homeostasis and in adenine nucleotide metabolism.</text>
</comment>
<dbReference type="AlphaFoldDB" id="A0A7V3RES2"/>
<feature type="binding site" evidence="7">
    <location>
        <position position="171"/>
    </location>
    <ligand>
        <name>AMP</name>
        <dbReference type="ChEBI" id="CHEBI:456215"/>
    </ligand>
</feature>
<dbReference type="NCBIfam" id="NF001380">
    <property type="entry name" value="PRK00279.1-2"/>
    <property type="match status" value="1"/>
</dbReference>
<dbReference type="Gene3D" id="3.40.50.300">
    <property type="entry name" value="P-loop containing nucleotide triphosphate hydrolases"/>
    <property type="match status" value="1"/>
</dbReference>
<keyword evidence="3 7" id="KW-0479">Metal-binding</keyword>
<dbReference type="PROSITE" id="PS00113">
    <property type="entry name" value="ADENYLATE_KINASE"/>
    <property type="match status" value="1"/>
</dbReference>
<feature type="binding site" evidence="7">
    <location>
        <position position="133"/>
    </location>
    <ligand>
        <name>Zn(2+)</name>
        <dbReference type="ChEBI" id="CHEBI:29105"/>
        <note>structural</note>
    </ligand>
</feature>
<evidence type="ECO:0000256" key="1">
    <source>
        <dbReference type="ARBA" id="ARBA00022490"/>
    </source>
</evidence>
<dbReference type="Pfam" id="PF00406">
    <property type="entry name" value="ADK"/>
    <property type="match status" value="1"/>
</dbReference>
<dbReference type="InterPro" id="IPR007862">
    <property type="entry name" value="Adenylate_kinase_lid-dom"/>
</dbReference>
<feature type="binding site" evidence="7">
    <location>
        <position position="153"/>
    </location>
    <ligand>
        <name>Zn(2+)</name>
        <dbReference type="ChEBI" id="CHEBI:29105"/>
        <note>structural</note>
    </ligand>
</feature>
<evidence type="ECO:0000259" key="10">
    <source>
        <dbReference type="Pfam" id="PF05191"/>
    </source>
</evidence>
<keyword evidence="5 7" id="KW-0547">Nucleotide-binding</keyword>
<organism evidence="11">
    <name type="scientific">Mesoaciditoga lauensis</name>
    <dbReference type="NCBI Taxonomy" id="1495039"/>
    <lineage>
        <taxon>Bacteria</taxon>
        <taxon>Thermotogati</taxon>
        <taxon>Thermotogota</taxon>
        <taxon>Thermotogae</taxon>
        <taxon>Mesoaciditogales</taxon>
        <taxon>Mesoaciditogaceae</taxon>
        <taxon>Mesoaciditoga</taxon>
    </lineage>
</organism>
<keyword evidence="2 7" id="KW-0808">Transferase</keyword>
<feature type="binding site" evidence="7">
    <location>
        <position position="127"/>
    </location>
    <ligand>
        <name>ATP</name>
        <dbReference type="ChEBI" id="CHEBI:30616"/>
    </ligand>
</feature>
<name>A0A7V3RES2_9BACT</name>
<dbReference type="EC" id="2.7.4.3" evidence="7 9"/>
<dbReference type="NCBIfam" id="NF001381">
    <property type="entry name" value="PRK00279.1-3"/>
    <property type="match status" value="1"/>
</dbReference>
<feature type="binding site" evidence="7">
    <location>
        <begin position="57"/>
        <end position="59"/>
    </location>
    <ligand>
        <name>AMP</name>
        <dbReference type="ChEBI" id="CHEBI:456215"/>
    </ligand>
</feature>
<comment type="subunit">
    <text evidence="7 9">Monomer.</text>
</comment>
<evidence type="ECO:0000256" key="8">
    <source>
        <dbReference type="RuleBase" id="RU003330"/>
    </source>
</evidence>
<dbReference type="EMBL" id="DTPE01000175">
    <property type="protein sequence ID" value="HGE75325.1"/>
    <property type="molecule type" value="Genomic_DNA"/>
</dbReference>
<keyword evidence="4 7" id="KW-0545">Nucleotide biosynthesis</keyword>
<dbReference type="InterPro" id="IPR000850">
    <property type="entry name" value="Adenylat/UMP-CMP_kin"/>
</dbReference>
<feature type="binding site" evidence="7">
    <location>
        <position position="92"/>
    </location>
    <ligand>
        <name>AMP</name>
        <dbReference type="ChEBI" id="CHEBI:456215"/>
    </ligand>
</feature>
<dbReference type="SUPFAM" id="SSF52540">
    <property type="entry name" value="P-loop containing nucleoside triphosphate hydrolases"/>
    <property type="match status" value="1"/>
</dbReference>
<feature type="binding site" evidence="7">
    <location>
        <begin position="85"/>
        <end position="88"/>
    </location>
    <ligand>
        <name>AMP</name>
        <dbReference type="ChEBI" id="CHEBI:456215"/>
    </ligand>
</feature>
<dbReference type="InterPro" id="IPR033690">
    <property type="entry name" value="Adenylat_kinase_CS"/>
</dbReference>
<dbReference type="HAMAP" id="MF_00235">
    <property type="entry name" value="Adenylate_kinase_Adk"/>
    <property type="match status" value="1"/>
</dbReference>
<sequence>MNIIFIGPPGAGKGTQAQFVSKKFGIPHISTGEMLRAQMESGTALGNKVKDVINAGKLVDDELMNEIVKERLSQKDAQKGFILDGFPRTLNQSKALDKILESMGKKVEYAIYVKVPESVIIERLSARRLCPKCGRNYNMITDPPKEDETCDVCHVHLITREDDRPETIKKRYEVYLSLTEPVIGYYEIKGTLFNIDGTLPVETIEKNIQKVIKGDK</sequence>
<dbReference type="UniPathway" id="UPA00588">
    <property type="reaction ID" value="UER00649"/>
</dbReference>
<dbReference type="NCBIfam" id="NF011100">
    <property type="entry name" value="PRK14527.1"/>
    <property type="match status" value="1"/>
</dbReference>
<dbReference type="GO" id="GO:0008270">
    <property type="term" value="F:zinc ion binding"/>
    <property type="evidence" value="ECO:0007669"/>
    <property type="project" value="UniProtKB-UniRule"/>
</dbReference>
<comment type="subcellular location">
    <subcellularLocation>
        <location evidence="7 9">Cytoplasm</location>
    </subcellularLocation>
</comment>
<dbReference type="InterPro" id="IPR027417">
    <property type="entry name" value="P-loop_NTPase"/>
</dbReference>
<dbReference type="NCBIfam" id="TIGR01351">
    <property type="entry name" value="adk"/>
    <property type="match status" value="1"/>
</dbReference>
<keyword evidence="7 9" id="KW-0067">ATP-binding</keyword>
<feature type="region of interest" description="NMP" evidence="7">
    <location>
        <begin position="30"/>
        <end position="59"/>
    </location>
</feature>
<feature type="binding site" evidence="7">
    <location>
        <position position="36"/>
    </location>
    <ligand>
        <name>AMP</name>
        <dbReference type="ChEBI" id="CHEBI:456215"/>
    </ligand>
</feature>
<feature type="region of interest" description="LID" evidence="7">
    <location>
        <begin position="126"/>
        <end position="163"/>
    </location>
</feature>
<dbReference type="FunFam" id="3.40.50.300:FF:000106">
    <property type="entry name" value="Adenylate kinase mitochondrial"/>
    <property type="match status" value="1"/>
</dbReference>
<dbReference type="CDD" id="cd01428">
    <property type="entry name" value="ADK"/>
    <property type="match status" value="1"/>
</dbReference>
<evidence type="ECO:0000256" key="6">
    <source>
        <dbReference type="ARBA" id="ARBA00022777"/>
    </source>
</evidence>
<feature type="binding site" evidence="7">
    <location>
        <position position="150"/>
    </location>
    <ligand>
        <name>Zn(2+)</name>
        <dbReference type="ChEBI" id="CHEBI:29105"/>
        <note>structural</note>
    </ligand>
</feature>
<dbReference type="GO" id="GO:0004017">
    <property type="term" value="F:AMP kinase activity"/>
    <property type="evidence" value="ECO:0007669"/>
    <property type="project" value="UniProtKB-UniRule"/>
</dbReference>
<evidence type="ECO:0000256" key="4">
    <source>
        <dbReference type="ARBA" id="ARBA00022727"/>
    </source>
</evidence>
<protein>
    <recommendedName>
        <fullName evidence="7 9">Adenylate kinase</fullName>
        <shortName evidence="7">AK</shortName>
        <ecNumber evidence="7 9">2.7.4.3</ecNumber>
    </recommendedName>
    <alternativeName>
        <fullName evidence="7">ATP-AMP transphosphorylase</fullName>
    </alternativeName>
    <alternativeName>
        <fullName evidence="7">ATP:AMP phosphotransferase</fullName>
    </alternativeName>
    <alternativeName>
        <fullName evidence="7">Adenylate monophosphate kinase</fullName>
    </alternativeName>
</protein>